<keyword evidence="2" id="KW-1185">Reference proteome</keyword>
<accession>A0ACB8ZWC4</accession>
<reference evidence="1 2" key="2">
    <citation type="journal article" date="2022" name="Mol. Ecol. Resour.">
        <title>The genomes of chicory, endive, great burdock and yacon provide insights into Asteraceae paleo-polyploidization history and plant inulin production.</title>
        <authorList>
            <person name="Fan W."/>
            <person name="Wang S."/>
            <person name="Wang H."/>
            <person name="Wang A."/>
            <person name="Jiang F."/>
            <person name="Liu H."/>
            <person name="Zhao H."/>
            <person name="Xu D."/>
            <person name="Zhang Y."/>
        </authorList>
    </citation>
    <scope>NUCLEOTIDE SEQUENCE [LARGE SCALE GENOMIC DNA]</scope>
    <source>
        <strain evidence="2">cv. Niubang</strain>
    </source>
</reference>
<proteinExistence type="predicted"/>
<comment type="caution">
    <text evidence="1">The sequence shown here is derived from an EMBL/GenBank/DDBJ whole genome shotgun (WGS) entry which is preliminary data.</text>
</comment>
<name>A0ACB8ZWC4_ARCLA</name>
<reference evidence="2" key="1">
    <citation type="journal article" date="2022" name="Mol. Ecol. Resour.">
        <title>The genomes of chicory, endive, great burdock and yacon provide insights into Asteraceae palaeo-polyploidization history and plant inulin production.</title>
        <authorList>
            <person name="Fan W."/>
            <person name="Wang S."/>
            <person name="Wang H."/>
            <person name="Wang A."/>
            <person name="Jiang F."/>
            <person name="Liu H."/>
            <person name="Zhao H."/>
            <person name="Xu D."/>
            <person name="Zhang Y."/>
        </authorList>
    </citation>
    <scope>NUCLEOTIDE SEQUENCE [LARGE SCALE GENOMIC DNA]</scope>
    <source>
        <strain evidence="2">cv. Niubang</strain>
    </source>
</reference>
<evidence type="ECO:0000313" key="1">
    <source>
        <dbReference type="EMBL" id="KAI3701858.1"/>
    </source>
</evidence>
<organism evidence="1 2">
    <name type="scientific">Arctium lappa</name>
    <name type="common">Greater burdock</name>
    <name type="synonym">Lappa major</name>
    <dbReference type="NCBI Taxonomy" id="4217"/>
    <lineage>
        <taxon>Eukaryota</taxon>
        <taxon>Viridiplantae</taxon>
        <taxon>Streptophyta</taxon>
        <taxon>Embryophyta</taxon>
        <taxon>Tracheophyta</taxon>
        <taxon>Spermatophyta</taxon>
        <taxon>Magnoliopsida</taxon>
        <taxon>eudicotyledons</taxon>
        <taxon>Gunneridae</taxon>
        <taxon>Pentapetalae</taxon>
        <taxon>asterids</taxon>
        <taxon>campanulids</taxon>
        <taxon>Asterales</taxon>
        <taxon>Asteraceae</taxon>
        <taxon>Carduoideae</taxon>
        <taxon>Cardueae</taxon>
        <taxon>Arctiinae</taxon>
        <taxon>Arctium</taxon>
    </lineage>
</organism>
<dbReference type="EMBL" id="CM042055">
    <property type="protein sequence ID" value="KAI3701858.1"/>
    <property type="molecule type" value="Genomic_DNA"/>
</dbReference>
<gene>
    <name evidence="1" type="ORF">L6452_27269</name>
</gene>
<sequence length="164" mass="18670">MTIDGVSLKLGYYVVDAVNTTQMHLKVHTGVIPIIVDSVHQILGLPTGGIDLANEESLDADDNLDLFWRRQFIKGRPTPQDIINEIRRTKEGDIKFMMNFLVLVVNTLGECSRTGQCKTDFLTKITGVHMIPEIDWSKYIYDCIPNSKTNWKRERVHGLSMLVH</sequence>
<dbReference type="Proteomes" id="UP001055879">
    <property type="component" value="Linkage Group LG09"/>
</dbReference>
<protein>
    <submittedName>
        <fullName evidence="1">Uncharacterized protein</fullName>
    </submittedName>
</protein>
<evidence type="ECO:0000313" key="2">
    <source>
        <dbReference type="Proteomes" id="UP001055879"/>
    </source>
</evidence>